<dbReference type="PROSITE" id="PS50267">
    <property type="entry name" value="NA_NEUROTRAN_SYMP_3"/>
    <property type="match status" value="1"/>
</dbReference>
<feature type="transmembrane region" description="Helical" evidence="11">
    <location>
        <begin position="524"/>
        <end position="547"/>
    </location>
</feature>
<keyword evidence="8" id="KW-0915">Sodium</keyword>
<feature type="binding site" evidence="8">
    <location>
        <position position="23"/>
    </location>
    <ligand>
        <name>Na(+)</name>
        <dbReference type="ChEBI" id="CHEBI:29101"/>
        <label>1</label>
    </ligand>
</feature>
<evidence type="ECO:0000313" key="12">
    <source>
        <dbReference type="EMBL" id="KAK7097594.1"/>
    </source>
</evidence>
<dbReference type="PANTHER" id="PTHR11616">
    <property type="entry name" value="SODIUM/CHLORIDE DEPENDENT TRANSPORTER"/>
    <property type="match status" value="1"/>
</dbReference>
<comment type="caution">
    <text evidence="12">The sequence shown here is derived from an EMBL/GenBank/DDBJ whole genome shotgun (WGS) entry which is preliminary data.</text>
</comment>
<keyword evidence="9" id="KW-1015">Disulfide bond</keyword>
<dbReference type="GO" id="GO:0005283">
    <property type="term" value="F:amino acid:sodium symporter activity"/>
    <property type="evidence" value="ECO:0007669"/>
    <property type="project" value="TreeGrafter"/>
</dbReference>
<keyword evidence="6 11" id="KW-0472">Membrane</keyword>
<evidence type="ECO:0000256" key="1">
    <source>
        <dbReference type="ARBA" id="ARBA00004141"/>
    </source>
</evidence>
<keyword evidence="10" id="KW-0769">Symport</keyword>
<feature type="binding site" evidence="8">
    <location>
        <position position="426"/>
    </location>
    <ligand>
        <name>Na(+)</name>
        <dbReference type="ChEBI" id="CHEBI:29101"/>
        <label>1</label>
    </ligand>
</feature>
<dbReference type="Proteomes" id="UP001374579">
    <property type="component" value="Unassembled WGS sequence"/>
</dbReference>
<dbReference type="GO" id="GO:0005886">
    <property type="term" value="C:plasma membrane"/>
    <property type="evidence" value="ECO:0007669"/>
    <property type="project" value="TreeGrafter"/>
</dbReference>
<feature type="transmembrane region" description="Helical" evidence="11">
    <location>
        <begin position="352"/>
        <end position="373"/>
    </location>
</feature>
<evidence type="ECO:0000256" key="7">
    <source>
        <dbReference type="ARBA" id="ARBA00023180"/>
    </source>
</evidence>
<gene>
    <name evidence="12" type="ORF">V1264_004545</name>
</gene>
<feature type="transmembrane region" description="Helical" evidence="11">
    <location>
        <begin position="452"/>
        <end position="471"/>
    </location>
</feature>
<organism evidence="12 13">
    <name type="scientific">Littorina saxatilis</name>
    <dbReference type="NCBI Taxonomy" id="31220"/>
    <lineage>
        <taxon>Eukaryota</taxon>
        <taxon>Metazoa</taxon>
        <taxon>Spiralia</taxon>
        <taxon>Lophotrochozoa</taxon>
        <taxon>Mollusca</taxon>
        <taxon>Gastropoda</taxon>
        <taxon>Caenogastropoda</taxon>
        <taxon>Littorinimorpha</taxon>
        <taxon>Littorinoidea</taxon>
        <taxon>Littorinidae</taxon>
        <taxon>Littorina</taxon>
    </lineage>
</organism>
<dbReference type="GO" id="GO:0089718">
    <property type="term" value="P:amino acid import across plasma membrane"/>
    <property type="evidence" value="ECO:0007669"/>
    <property type="project" value="TreeGrafter"/>
</dbReference>
<evidence type="ECO:0000256" key="10">
    <source>
        <dbReference type="RuleBase" id="RU003732"/>
    </source>
</evidence>
<evidence type="ECO:0000256" key="3">
    <source>
        <dbReference type="ARBA" id="ARBA00022448"/>
    </source>
</evidence>
<feature type="transmembrane region" description="Helical" evidence="11">
    <location>
        <begin position="47"/>
        <end position="68"/>
    </location>
</feature>
<dbReference type="SUPFAM" id="SSF161070">
    <property type="entry name" value="SNF-like"/>
    <property type="match status" value="1"/>
</dbReference>
<dbReference type="PANTHER" id="PTHR11616:SF321">
    <property type="entry name" value="SODIUM-DEPENDENT NUTRIENT AMINO ACID TRANSPORTER 1-RELATED"/>
    <property type="match status" value="1"/>
</dbReference>
<keyword evidence="3 10" id="KW-0813">Transport</keyword>
<evidence type="ECO:0000256" key="8">
    <source>
        <dbReference type="PIRSR" id="PIRSR600175-1"/>
    </source>
</evidence>
<evidence type="ECO:0000313" key="13">
    <source>
        <dbReference type="Proteomes" id="UP001374579"/>
    </source>
</evidence>
<comment type="similarity">
    <text evidence="2 10">Belongs to the sodium:neurotransmitter symporter (SNF) (TC 2.A.22) family.</text>
</comment>
<dbReference type="PROSITE" id="PS00610">
    <property type="entry name" value="NA_NEUROTRAN_SYMP_1"/>
    <property type="match status" value="1"/>
</dbReference>
<evidence type="ECO:0000256" key="11">
    <source>
        <dbReference type="SAM" id="Phobius"/>
    </source>
</evidence>
<dbReference type="InterPro" id="IPR037272">
    <property type="entry name" value="SNS_sf"/>
</dbReference>
<feature type="disulfide bond" evidence="9">
    <location>
        <begin position="131"/>
        <end position="141"/>
    </location>
</feature>
<proteinExistence type="inferred from homology"/>
<keyword evidence="8" id="KW-0479">Metal-binding</keyword>
<feature type="binding site" evidence="8">
    <location>
        <position position="25"/>
    </location>
    <ligand>
        <name>Na(+)</name>
        <dbReference type="ChEBI" id="CHEBI:29101"/>
        <label>1</label>
    </ligand>
</feature>
<comment type="subcellular location">
    <subcellularLocation>
        <location evidence="1">Membrane</location>
        <topology evidence="1">Multi-pass membrane protein</topology>
    </subcellularLocation>
</comment>
<accession>A0AAN9G7J6</accession>
<dbReference type="PRINTS" id="PR00176">
    <property type="entry name" value="NANEUSMPORT"/>
</dbReference>
<feature type="transmembrane region" description="Helical" evidence="11">
    <location>
        <begin position="241"/>
        <end position="261"/>
    </location>
</feature>
<keyword evidence="5 11" id="KW-1133">Transmembrane helix</keyword>
<feature type="transmembrane region" description="Helical" evidence="11">
    <location>
        <begin position="89"/>
        <end position="116"/>
    </location>
</feature>
<dbReference type="Pfam" id="PF00209">
    <property type="entry name" value="SNF"/>
    <property type="match status" value="2"/>
</dbReference>
<sequence length="664" mass="73908">MGEENVERGNWGSQLDFFLSCVGYAVGLGNVWRFPYLAYRNGGATFLFPYIIMLFIAGLPLFFMEMALGQFASEGPITVWKMSPFFSGIGFAMCIISGVVSIYYNVIITYAMYYMFVAFVNLDDDLPWAKCDRINWASAKCRDEPYPRFAELNETKAMDAIRTDVYENSCIHDKMLDDNFTMKLNETFPGVGNYDELNSTIIRNDLFEDCAKTFVSPAAEFLNNYVLGVNEATDFSDLGGISLKIILTLALAWLLIFFCLMKGVKSSGKVVYFTATFPYIILIVLLVRGLTLDGNWAGVEFYIVPKWEKLLDAKVWGDAATQIFYSLGVGFGGLLTMASYNTFKNNCYRDAVVVALINCGTSIFAGFAIFSLLGHMAYVTNQDVSKVADSGPGLAFVAYPDGITKLPAQSLWAFLFFFMILTLGLDTQFAMMETVISGISDIFPHVLRRRKALFTFIACLVGFLLGIPQTTKGGMWVLTLMDWYSGSYNLMFVALAELICLMYVYGYKNFCSDIEMMVGHKPNIYWLATWVVITPLAVAFIIVIGAVQYTKASYAGYIFEDWVQGMGWIMVSVPIAAILIVGILQICRYGVPGCFKPLSDWGPAEPENRTGRYAFMDTGIAISCNDPLPFTVEKGGKIAAINDGVNGSYHVNTGYVHHRESPPL</sequence>
<feature type="transmembrane region" description="Helical" evidence="11">
    <location>
        <begin position="17"/>
        <end position="35"/>
    </location>
</feature>
<dbReference type="InterPro" id="IPR000175">
    <property type="entry name" value="Na/ntran_symport"/>
</dbReference>
<evidence type="ECO:0000256" key="9">
    <source>
        <dbReference type="PIRSR" id="PIRSR600175-2"/>
    </source>
</evidence>
<keyword evidence="4 10" id="KW-0812">Transmembrane</keyword>
<feature type="binding site" evidence="8">
    <location>
        <position position="423"/>
    </location>
    <ligand>
        <name>Na(+)</name>
        <dbReference type="ChEBI" id="CHEBI:29101"/>
        <label>1</label>
    </ligand>
</feature>
<feature type="transmembrane region" description="Helical" evidence="11">
    <location>
        <begin position="483"/>
        <end position="504"/>
    </location>
</feature>
<name>A0AAN9G7J6_9CAEN</name>
<feature type="transmembrane region" description="Helical" evidence="11">
    <location>
        <begin position="270"/>
        <end position="290"/>
    </location>
</feature>
<feature type="binding site" evidence="8">
    <location>
        <position position="30"/>
    </location>
    <ligand>
        <name>Na(+)</name>
        <dbReference type="ChEBI" id="CHEBI:29101"/>
        <label>1</label>
    </ligand>
</feature>
<evidence type="ECO:0000256" key="5">
    <source>
        <dbReference type="ARBA" id="ARBA00022989"/>
    </source>
</evidence>
<feature type="binding site" evidence="8">
    <location>
        <position position="358"/>
    </location>
    <ligand>
        <name>Na(+)</name>
        <dbReference type="ChEBI" id="CHEBI:29101"/>
        <label>1</label>
    </ligand>
</feature>
<dbReference type="AlphaFoldDB" id="A0AAN9G7J6"/>
<evidence type="ECO:0000256" key="2">
    <source>
        <dbReference type="ARBA" id="ARBA00006459"/>
    </source>
</evidence>
<reference evidence="12 13" key="1">
    <citation type="submission" date="2024-02" db="EMBL/GenBank/DDBJ databases">
        <title>Chromosome-scale genome assembly of the rough periwinkle Littorina saxatilis.</title>
        <authorList>
            <person name="De Jode A."/>
            <person name="Faria R."/>
            <person name="Formenti G."/>
            <person name="Sims Y."/>
            <person name="Smith T.P."/>
            <person name="Tracey A."/>
            <person name="Wood J.M.D."/>
            <person name="Zagrodzka Z.B."/>
            <person name="Johannesson K."/>
            <person name="Butlin R.K."/>
            <person name="Leder E.H."/>
        </authorList>
    </citation>
    <scope>NUCLEOTIDE SEQUENCE [LARGE SCALE GENOMIC DNA]</scope>
    <source>
        <strain evidence="12">Snail1</strain>
        <tissue evidence="12">Muscle</tissue>
    </source>
</reference>
<keyword evidence="13" id="KW-1185">Reference proteome</keyword>
<feature type="binding site" evidence="8">
    <location>
        <position position="26"/>
    </location>
    <ligand>
        <name>Na(+)</name>
        <dbReference type="ChEBI" id="CHEBI:29101"/>
        <label>1</label>
    </ligand>
</feature>
<feature type="transmembrane region" description="Helical" evidence="11">
    <location>
        <begin position="323"/>
        <end position="340"/>
    </location>
</feature>
<dbReference type="GO" id="GO:0046872">
    <property type="term" value="F:metal ion binding"/>
    <property type="evidence" value="ECO:0007669"/>
    <property type="project" value="UniProtKB-KW"/>
</dbReference>
<feature type="transmembrane region" description="Helical" evidence="11">
    <location>
        <begin position="411"/>
        <end position="431"/>
    </location>
</feature>
<feature type="binding site" evidence="8">
    <location>
        <position position="326"/>
    </location>
    <ligand>
        <name>Na(+)</name>
        <dbReference type="ChEBI" id="CHEBI:29101"/>
        <label>1</label>
    </ligand>
</feature>
<protein>
    <recommendedName>
        <fullName evidence="10">Transporter</fullName>
    </recommendedName>
</protein>
<feature type="transmembrane region" description="Helical" evidence="11">
    <location>
        <begin position="567"/>
        <end position="587"/>
    </location>
</feature>
<evidence type="ECO:0000256" key="6">
    <source>
        <dbReference type="ARBA" id="ARBA00023136"/>
    </source>
</evidence>
<keyword evidence="7" id="KW-0325">Glycoprotein</keyword>
<evidence type="ECO:0000256" key="4">
    <source>
        <dbReference type="ARBA" id="ARBA00022692"/>
    </source>
</evidence>
<dbReference type="EMBL" id="JBAMIC010000013">
    <property type="protein sequence ID" value="KAK7097594.1"/>
    <property type="molecule type" value="Genomic_DNA"/>
</dbReference>